<evidence type="ECO:0000313" key="2">
    <source>
        <dbReference type="EMBL" id="CAL6018093.1"/>
    </source>
</evidence>
<organism evidence="2 3">
    <name type="scientific">Hexamita inflata</name>
    <dbReference type="NCBI Taxonomy" id="28002"/>
    <lineage>
        <taxon>Eukaryota</taxon>
        <taxon>Metamonada</taxon>
        <taxon>Diplomonadida</taxon>
        <taxon>Hexamitidae</taxon>
        <taxon>Hexamitinae</taxon>
        <taxon>Hexamita</taxon>
    </lineage>
</organism>
<name>A0ABP1IKN1_9EUKA</name>
<dbReference type="Proteomes" id="UP001642409">
    <property type="component" value="Unassembled WGS sequence"/>
</dbReference>
<feature type="coiled-coil region" evidence="1">
    <location>
        <begin position="392"/>
        <end position="421"/>
    </location>
</feature>
<dbReference type="EMBL" id="CAXDID020000080">
    <property type="protein sequence ID" value="CAL6018093.1"/>
    <property type="molecule type" value="Genomic_DNA"/>
</dbReference>
<sequence>MEQLSLYKLIKQQITDINPQMYMDERNKNDIQVIQSHILAKLDNCILNLIPGAIEIQRLVEQAINISTDYYLKNQLEIVQEELVRVSSREKSKYENQQPIINKPPQRMVQNVVQKAEHMTVSSLDTKQPAKPDNLEEKLIITLSDQAREIESLRLQVNNLQQQNTTLTKTETDQMNRINEYSNDNEKLRQQLKQLKKQCDDKESTIQNLAKDAQSLNQLQETIVLKNDKLNQMQQEFEYLQQDYMEIAKQSSSQRKIIAEQQEKIELLQKQIQQEQNHFKIEQNSLQAQLINQATQQQQQQIPEQKIQVIDKSRQIDLDLFTFNSDDLEKKQKQKIQEPRKSPSINQDIKMIRELNSSKNMQDEIAKLAKSEIVEQITPLNDPQKQTIKYQNDQINKQQIKQQNEVEQQNEQNEYNENNENNTIEFNSDAFQNTLEQIKQLDSDSFNDVVQRLTQEFEESKNSILFLQKNASKNLREYIQIQPEKYQKINNQAKDAIQTLFNDGFEYMCQQFELPYQPTEQFTFAVKSYFLMNQFSLFDKFIDIMRQLQLEVEDYGTVDLFSIKVTGFEAEVWFQFMTWLGDIYKLW</sequence>
<reference evidence="2 3" key="1">
    <citation type="submission" date="2024-07" db="EMBL/GenBank/DDBJ databases">
        <authorList>
            <person name="Akdeniz Z."/>
        </authorList>
    </citation>
    <scope>NUCLEOTIDE SEQUENCE [LARGE SCALE GENOMIC DNA]</scope>
</reference>
<gene>
    <name evidence="2" type="ORF">HINF_LOCUS26298</name>
</gene>
<keyword evidence="1" id="KW-0175">Coiled coil</keyword>
<evidence type="ECO:0000313" key="3">
    <source>
        <dbReference type="Proteomes" id="UP001642409"/>
    </source>
</evidence>
<accession>A0ABP1IKN1</accession>
<proteinExistence type="predicted"/>
<feature type="coiled-coil region" evidence="1">
    <location>
        <begin position="143"/>
        <end position="285"/>
    </location>
</feature>
<evidence type="ECO:0000256" key="1">
    <source>
        <dbReference type="SAM" id="Coils"/>
    </source>
</evidence>
<keyword evidence="3" id="KW-1185">Reference proteome</keyword>
<comment type="caution">
    <text evidence="2">The sequence shown here is derived from an EMBL/GenBank/DDBJ whole genome shotgun (WGS) entry which is preliminary data.</text>
</comment>
<protein>
    <submittedName>
        <fullName evidence="2">Uncharacterized protein</fullName>
    </submittedName>
</protein>